<sequence>MILTLTPNPSLDLTYGLDELVRGEVQRAGSMTVEAGGKGINVSRNLVANGMASRAVAPVGGPSGEQFLSLLEESGMDLVCVPVEGAVRMNVSLVEVGGVGTKVNAAGPRLSDEELELLLGETVEAGREADWLAVCGSLPPGAPTDLYARAVSLGREAGCRVAVDSSGPAFEAALGAGPDLIKPNQEELADLVGRKLATLEDVLTAAKEVRAGGVGAVLVSLGADGAVLVDENGALHADTPPFVPDSTVGAGDALLAGFLYAGGAGEAGLVEAVAWGAAAARLPGSRGPTPADLEREAVRLHDDLDLEKALKGEAPG</sequence>
<evidence type="ECO:0000313" key="13">
    <source>
        <dbReference type="EMBL" id="CAA9441771.1"/>
    </source>
</evidence>
<evidence type="ECO:0000256" key="11">
    <source>
        <dbReference type="RuleBase" id="RU369061"/>
    </source>
</evidence>
<dbReference type="EMBL" id="CADCUW010000483">
    <property type="protein sequence ID" value="CAA9441771.1"/>
    <property type="molecule type" value="Genomic_DNA"/>
</dbReference>
<dbReference type="PANTHER" id="PTHR46566:SF5">
    <property type="entry name" value="1-PHOSPHOFRUCTOKINASE"/>
    <property type="match status" value="1"/>
</dbReference>
<comment type="catalytic activity">
    <reaction evidence="9 11">
        <text>beta-D-fructose 1-phosphate + ATP = beta-D-fructose 1,6-bisphosphate + ADP + H(+)</text>
        <dbReference type="Rhea" id="RHEA:14213"/>
        <dbReference type="ChEBI" id="CHEBI:15378"/>
        <dbReference type="ChEBI" id="CHEBI:30616"/>
        <dbReference type="ChEBI" id="CHEBI:32966"/>
        <dbReference type="ChEBI" id="CHEBI:138881"/>
        <dbReference type="ChEBI" id="CHEBI:456216"/>
        <dbReference type="EC" id="2.7.1.56"/>
    </reaction>
</comment>
<evidence type="ECO:0000256" key="2">
    <source>
        <dbReference type="ARBA" id="ARBA00012131"/>
    </source>
</evidence>
<evidence type="ECO:0000256" key="6">
    <source>
        <dbReference type="ARBA" id="ARBA00022777"/>
    </source>
</evidence>
<dbReference type="NCBIfam" id="TIGR03168">
    <property type="entry name" value="1-PFK"/>
    <property type="match status" value="1"/>
</dbReference>
<dbReference type="InterPro" id="IPR017583">
    <property type="entry name" value="Tagatose/fructose_Pkinase"/>
</dbReference>
<feature type="domain" description="Carbohydrate kinase PfkB" evidence="12">
    <location>
        <begin position="14"/>
        <end position="282"/>
    </location>
</feature>
<dbReference type="GO" id="GO:0016052">
    <property type="term" value="P:carbohydrate catabolic process"/>
    <property type="evidence" value="ECO:0007669"/>
    <property type="project" value="UniProtKB-ARBA"/>
</dbReference>
<dbReference type="Gene3D" id="3.40.1190.20">
    <property type="match status" value="1"/>
</dbReference>
<dbReference type="InterPro" id="IPR002173">
    <property type="entry name" value="Carboh/pur_kinase_PfkB_CS"/>
</dbReference>
<evidence type="ECO:0000256" key="10">
    <source>
        <dbReference type="PIRNR" id="PIRNR000535"/>
    </source>
</evidence>
<proteinExistence type="inferred from homology"/>
<dbReference type="GO" id="GO:0008662">
    <property type="term" value="F:1-phosphofructokinase activity"/>
    <property type="evidence" value="ECO:0007669"/>
    <property type="project" value="UniProtKB-UniRule"/>
</dbReference>
<comment type="function">
    <text evidence="11">Catalyzes the ATP-dependent phosphorylation of fructose-l-phosphate to fructose-l,6-bisphosphate.</text>
</comment>
<dbReference type="AlphaFoldDB" id="A0A6J4QMX2"/>
<name>A0A6J4QMX2_9ACTN</name>
<dbReference type="CDD" id="cd01164">
    <property type="entry name" value="FruK_PfkB_like"/>
    <property type="match status" value="1"/>
</dbReference>
<dbReference type="FunFam" id="3.40.1190.20:FF:000001">
    <property type="entry name" value="Phosphofructokinase"/>
    <property type="match status" value="1"/>
</dbReference>
<evidence type="ECO:0000256" key="3">
    <source>
        <dbReference type="ARBA" id="ARBA00013596"/>
    </source>
</evidence>
<keyword evidence="4 10" id="KW-0808">Transferase</keyword>
<dbReference type="InterPro" id="IPR022463">
    <property type="entry name" value="1-PFruKinase"/>
</dbReference>
<evidence type="ECO:0000259" key="12">
    <source>
        <dbReference type="Pfam" id="PF00294"/>
    </source>
</evidence>
<dbReference type="InterPro" id="IPR029056">
    <property type="entry name" value="Ribokinase-like"/>
</dbReference>
<reference evidence="13" key="1">
    <citation type="submission" date="2020-02" db="EMBL/GenBank/DDBJ databases">
        <authorList>
            <person name="Meier V. D."/>
        </authorList>
    </citation>
    <scope>NUCLEOTIDE SEQUENCE</scope>
    <source>
        <strain evidence="13">AVDCRST_MAG01</strain>
    </source>
</reference>
<dbReference type="Pfam" id="PF00294">
    <property type="entry name" value="PfkB"/>
    <property type="match status" value="1"/>
</dbReference>
<organism evidence="13">
    <name type="scientific">uncultured Rubrobacteraceae bacterium</name>
    <dbReference type="NCBI Taxonomy" id="349277"/>
    <lineage>
        <taxon>Bacteria</taxon>
        <taxon>Bacillati</taxon>
        <taxon>Actinomycetota</taxon>
        <taxon>Rubrobacteria</taxon>
        <taxon>Rubrobacterales</taxon>
        <taxon>Rubrobacteraceae</taxon>
        <taxon>environmental samples</taxon>
    </lineage>
</organism>
<dbReference type="SUPFAM" id="SSF53613">
    <property type="entry name" value="Ribokinase-like"/>
    <property type="match status" value="1"/>
</dbReference>
<evidence type="ECO:0000256" key="5">
    <source>
        <dbReference type="ARBA" id="ARBA00022741"/>
    </source>
</evidence>
<dbReference type="NCBIfam" id="TIGR03828">
    <property type="entry name" value="pfkB"/>
    <property type="match status" value="1"/>
</dbReference>
<dbReference type="GO" id="GO:0005829">
    <property type="term" value="C:cytosol"/>
    <property type="evidence" value="ECO:0007669"/>
    <property type="project" value="TreeGrafter"/>
</dbReference>
<keyword evidence="6 11" id="KW-0418">Kinase</keyword>
<dbReference type="EC" id="2.7.1.56" evidence="2 11"/>
<evidence type="ECO:0000256" key="9">
    <source>
        <dbReference type="ARBA" id="ARBA00047745"/>
    </source>
</evidence>
<keyword evidence="7 11" id="KW-0067">ATP-binding</keyword>
<evidence type="ECO:0000256" key="8">
    <source>
        <dbReference type="ARBA" id="ARBA00032802"/>
    </source>
</evidence>
<dbReference type="GO" id="GO:0005524">
    <property type="term" value="F:ATP binding"/>
    <property type="evidence" value="ECO:0007669"/>
    <property type="project" value="UniProtKB-UniRule"/>
</dbReference>
<dbReference type="PIRSF" id="PIRSF000535">
    <property type="entry name" value="1PFK/6PFK/LacC"/>
    <property type="match status" value="1"/>
</dbReference>
<dbReference type="PROSITE" id="PS00584">
    <property type="entry name" value="PFKB_KINASES_2"/>
    <property type="match status" value="1"/>
</dbReference>
<protein>
    <recommendedName>
        <fullName evidence="3 11">1-phosphofructokinase</fullName>
        <shortName evidence="11">Fru1PK</shortName>
        <ecNumber evidence="2 11">2.7.1.56</ecNumber>
    </recommendedName>
    <alternativeName>
        <fullName evidence="8 11">Fructose 1-phosphate kinase</fullName>
    </alternativeName>
</protein>
<keyword evidence="5 11" id="KW-0547">Nucleotide-binding</keyword>
<accession>A0A6J4QMX2</accession>
<evidence type="ECO:0000256" key="1">
    <source>
        <dbReference type="ARBA" id="ARBA00010688"/>
    </source>
</evidence>
<dbReference type="InterPro" id="IPR011611">
    <property type="entry name" value="PfkB_dom"/>
</dbReference>
<evidence type="ECO:0000256" key="7">
    <source>
        <dbReference type="ARBA" id="ARBA00022840"/>
    </source>
</evidence>
<evidence type="ECO:0000256" key="4">
    <source>
        <dbReference type="ARBA" id="ARBA00022679"/>
    </source>
</evidence>
<dbReference type="PANTHER" id="PTHR46566">
    <property type="entry name" value="1-PHOSPHOFRUCTOKINASE-RELATED"/>
    <property type="match status" value="1"/>
</dbReference>
<gene>
    <name evidence="13" type="ORF">AVDCRST_MAG01-01-3716</name>
</gene>
<dbReference type="GO" id="GO:0044281">
    <property type="term" value="P:small molecule metabolic process"/>
    <property type="evidence" value="ECO:0007669"/>
    <property type="project" value="UniProtKB-ARBA"/>
</dbReference>
<comment type="similarity">
    <text evidence="1 11">Belongs to the carbohydrate kinase PfkB family.</text>
</comment>